<keyword evidence="3" id="KW-1003">Cell membrane</keyword>
<name>A0A8J2TW62_9MICO</name>
<proteinExistence type="inferred from homology"/>
<dbReference type="CDD" id="cd06261">
    <property type="entry name" value="TM_PBP2"/>
    <property type="match status" value="1"/>
</dbReference>
<comment type="similarity">
    <text evidence="7">Belongs to the binding-protein-dependent transport system permease family.</text>
</comment>
<feature type="transmembrane region" description="Helical" evidence="7">
    <location>
        <begin position="235"/>
        <end position="262"/>
    </location>
</feature>
<comment type="subcellular location">
    <subcellularLocation>
        <location evidence="1 7">Cell membrane</location>
        <topology evidence="1 7">Multi-pass membrane protein</topology>
    </subcellularLocation>
</comment>
<feature type="transmembrane region" description="Helical" evidence="7">
    <location>
        <begin position="99"/>
        <end position="122"/>
    </location>
</feature>
<dbReference type="RefSeq" id="WP_188549501.1">
    <property type="nucleotide sequence ID" value="NZ_BMFY01000002.1"/>
</dbReference>
<organism evidence="9 10">
    <name type="scientific">Sediminivirga luteola</name>
    <dbReference type="NCBI Taxonomy" id="1774748"/>
    <lineage>
        <taxon>Bacteria</taxon>
        <taxon>Bacillati</taxon>
        <taxon>Actinomycetota</taxon>
        <taxon>Actinomycetes</taxon>
        <taxon>Micrococcales</taxon>
        <taxon>Brevibacteriaceae</taxon>
        <taxon>Sediminivirga</taxon>
    </lineage>
</organism>
<keyword evidence="10" id="KW-1185">Reference proteome</keyword>
<gene>
    <name evidence="9" type="ORF">GCM10011333_06830</name>
</gene>
<dbReference type="Gene3D" id="1.10.3720.10">
    <property type="entry name" value="MetI-like"/>
    <property type="match status" value="1"/>
</dbReference>
<sequence>MVIRILRQLGVFLLTALAASVVVFTLLSVVPGDPAEVALGTSATPEALEAQREAMGLDQPAPARYAEWIMGLATGDFGVSAVTQQPVIDELAPRLGTTLLLVGAGMGVALIVAVPLGIVAAIRHNKPDGAFFSGLSQLGVAVPAFLAGILLITVFAVHLRWFPSGGWVRPGDGLGDLLRHLALPALSLGLVQGAVLARYVRSSVLDVKREDYLRTARAKGLSPNRALMKHGLRNAAIPVLTVSAVQLTVVLIGAVVIERVFVINGLGDLLLMKIDTRDMQSVQAIVMVLVLAVLLINLIVDILYTIIDPRLRERA</sequence>
<feature type="transmembrane region" description="Helical" evidence="7">
    <location>
        <begin position="181"/>
        <end position="200"/>
    </location>
</feature>
<evidence type="ECO:0000313" key="9">
    <source>
        <dbReference type="EMBL" id="GGA06489.1"/>
    </source>
</evidence>
<reference evidence="9" key="2">
    <citation type="submission" date="2020-09" db="EMBL/GenBank/DDBJ databases">
        <authorList>
            <person name="Sun Q."/>
            <person name="Zhou Y."/>
        </authorList>
    </citation>
    <scope>NUCLEOTIDE SEQUENCE</scope>
    <source>
        <strain evidence="9">CGMCC 1.12785</strain>
    </source>
</reference>
<feature type="domain" description="ABC transmembrane type-1" evidence="8">
    <location>
        <begin position="95"/>
        <end position="300"/>
    </location>
</feature>
<reference evidence="9" key="1">
    <citation type="journal article" date="2014" name="Int. J. Syst. Evol. Microbiol.">
        <title>Complete genome sequence of Corynebacterium casei LMG S-19264T (=DSM 44701T), isolated from a smear-ripened cheese.</title>
        <authorList>
            <consortium name="US DOE Joint Genome Institute (JGI-PGF)"/>
            <person name="Walter F."/>
            <person name="Albersmeier A."/>
            <person name="Kalinowski J."/>
            <person name="Ruckert C."/>
        </authorList>
    </citation>
    <scope>NUCLEOTIDE SEQUENCE</scope>
    <source>
        <strain evidence="9">CGMCC 1.12785</strain>
    </source>
</reference>
<keyword evidence="4 7" id="KW-0812">Transmembrane</keyword>
<evidence type="ECO:0000313" key="10">
    <source>
        <dbReference type="Proteomes" id="UP000616114"/>
    </source>
</evidence>
<keyword evidence="6 7" id="KW-0472">Membrane</keyword>
<dbReference type="InterPro" id="IPR035906">
    <property type="entry name" value="MetI-like_sf"/>
</dbReference>
<keyword evidence="2 7" id="KW-0813">Transport</keyword>
<evidence type="ECO:0000256" key="1">
    <source>
        <dbReference type="ARBA" id="ARBA00004651"/>
    </source>
</evidence>
<keyword evidence="5 7" id="KW-1133">Transmembrane helix</keyword>
<dbReference type="InterPro" id="IPR000515">
    <property type="entry name" value="MetI-like"/>
</dbReference>
<evidence type="ECO:0000259" key="8">
    <source>
        <dbReference type="PROSITE" id="PS50928"/>
    </source>
</evidence>
<dbReference type="PANTHER" id="PTHR43163:SF6">
    <property type="entry name" value="DIPEPTIDE TRANSPORT SYSTEM PERMEASE PROTEIN DPPB-RELATED"/>
    <property type="match status" value="1"/>
</dbReference>
<evidence type="ECO:0000256" key="3">
    <source>
        <dbReference type="ARBA" id="ARBA00022475"/>
    </source>
</evidence>
<dbReference type="EMBL" id="BMFY01000002">
    <property type="protein sequence ID" value="GGA06489.1"/>
    <property type="molecule type" value="Genomic_DNA"/>
</dbReference>
<dbReference type="Pfam" id="PF00528">
    <property type="entry name" value="BPD_transp_1"/>
    <property type="match status" value="1"/>
</dbReference>
<evidence type="ECO:0000256" key="4">
    <source>
        <dbReference type="ARBA" id="ARBA00022692"/>
    </source>
</evidence>
<evidence type="ECO:0000256" key="7">
    <source>
        <dbReference type="RuleBase" id="RU363032"/>
    </source>
</evidence>
<accession>A0A8J2TW62</accession>
<protein>
    <submittedName>
        <fullName evidence="9">Peptide ABC transporter</fullName>
    </submittedName>
</protein>
<dbReference type="AlphaFoldDB" id="A0A8J2TW62"/>
<dbReference type="GO" id="GO:0071916">
    <property type="term" value="F:dipeptide transmembrane transporter activity"/>
    <property type="evidence" value="ECO:0007669"/>
    <property type="project" value="TreeGrafter"/>
</dbReference>
<dbReference type="PANTHER" id="PTHR43163">
    <property type="entry name" value="DIPEPTIDE TRANSPORT SYSTEM PERMEASE PROTEIN DPPB-RELATED"/>
    <property type="match status" value="1"/>
</dbReference>
<dbReference type="Proteomes" id="UP000616114">
    <property type="component" value="Unassembled WGS sequence"/>
</dbReference>
<dbReference type="Pfam" id="PF19300">
    <property type="entry name" value="BPD_transp_1_N"/>
    <property type="match status" value="1"/>
</dbReference>
<evidence type="ECO:0000256" key="2">
    <source>
        <dbReference type="ARBA" id="ARBA00022448"/>
    </source>
</evidence>
<comment type="caution">
    <text evidence="9">The sequence shown here is derived from an EMBL/GenBank/DDBJ whole genome shotgun (WGS) entry which is preliminary data.</text>
</comment>
<dbReference type="PROSITE" id="PS50928">
    <property type="entry name" value="ABC_TM1"/>
    <property type="match status" value="1"/>
</dbReference>
<evidence type="ECO:0000256" key="6">
    <source>
        <dbReference type="ARBA" id="ARBA00023136"/>
    </source>
</evidence>
<dbReference type="GO" id="GO:0005886">
    <property type="term" value="C:plasma membrane"/>
    <property type="evidence" value="ECO:0007669"/>
    <property type="project" value="UniProtKB-SubCell"/>
</dbReference>
<evidence type="ECO:0000256" key="5">
    <source>
        <dbReference type="ARBA" id="ARBA00022989"/>
    </source>
</evidence>
<dbReference type="SUPFAM" id="SSF161098">
    <property type="entry name" value="MetI-like"/>
    <property type="match status" value="1"/>
</dbReference>
<feature type="transmembrane region" description="Helical" evidence="7">
    <location>
        <begin position="134"/>
        <end position="161"/>
    </location>
</feature>
<feature type="transmembrane region" description="Helical" evidence="7">
    <location>
        <begin position="282"/>
        <end position="307"/>
    </location>
</feature>
<dbReference type="InterPro" id="IPR045621">
    <property type="entry name" value="BPD_transp_1_N"/>
</dbReference>